<dbReference type="RefSeq" id="WP_142715225.1">
    <property type="nucleotide sequence ID" value="NZ_FXTH01000013.1"/>
</dbReference>
<name>A0A521E3F1_9BACT</name>
<feature type="transmembrane region" description="Helical" evidence="1">
    <location>
        <begin position="15"/>
        <end position="32"/>
    </location>
</feature>
<evidence type="ECO:0000313" key="4">
    <source>
        <dbReference type="Proteomes" id="UP000317593"/>
    </source>
</evidence>
<dbReference type="AlphaFoldDB" id="A0A521E3F1"/>
<dbReference type="InterPro" id="IPR022606">
    <property type="entry name" value="DUF2914"/>
</dbReference>
<organism evidence="3 4">
    <name type="scientific">Fodinibius sediminis</name>
    <dbReference type="NCBI Taxonomy" id="1214077"/>
    <lineage>
        <taxon>Bacteria</taxon>
        <taxon>Pseudomonadati</taxon>
        <taxon>Balneolota</taxon>
        <taxon>Balneolia</taxon>
        <taxon>Balneolales</taxon>
        <taxon>Balneolaceae</taxon>
        <taxon>Fodinibius</taxon>
    </lineage>
</organism>
<reference evidence="3 4" key="1">
    <citation type="submission" date="2017-05" db="EMBL/GenBank/DDBJ databases">
        <authorList>
            <person name="Varghese N."/>
            <person name="Submissions S."/>
        </authorList>
    </citation>
    <scope>NUCLEOTIDE SEQUENCE [LARGE SCALE GENOMIC DNA]</scope>
    <source>
        <strain evidence="3 4">DSM 21194</strain>
    </source>
</reference>
<gene>
    <name evidence="3" type="ORF">SAMN06265218_11318</name>
</gene>
<keyword evidence="1" id="KW-1133">Transmembrane helix</keyword>
<keyword evidence="4" id="KW-1185">Reference proteome</keyword>
<feature type="transmembrane region" description="Helical" evidence="1">
    <location>
        <begin position="193"/>
        <end position="213"/>
    </location>
</feature>
<feature type="transmembrane region" description="Helical" evidence="1">
    <location>
        <begin position="159"/>
        <end position="181"/>
    </location>
</feature>
<evidence type="ECO:0000313" key="3">
    <source>
        <dbReference type="EMBL" id="SMO78422.1"/>
    </source>
</evidence>
<feature type="transmembrane region" description="Helical" evidence="1">
    <location>
        <begin position="135"/>
        <end position="153"/>
    </location>
</feature>
<feature type="domain" description="DUF2914" evidence="2">
    <location>
        <begin position="281"/>
        <end position="348"/>
    </location>
</feature>
<proteinExistence type="predicted"/>
<dbReference type="OrthoDB" id="9779877at2"/>
<evidence type="ECO:0000256" key="1">
    <source>
        <dbReference type="SAM" id="Phobius"/>
    </source>
</evidence>
<feature type="transmembrane region" description="Helical" evidence="1">
    <location>
        <begin position="38"/>
        <end position="60"/>
    </location>
</feature>
<keyword evidence="1" id="KW-0472">Membrane</keyword>
<dbReference type="Pfam" id="PF11141">
    <property type="entry name" value="DUF2914"/>
    <property type="match status" value="1"/>
</dbReference>
<keyword evidence="1" id="KW-0812">Transmembrane</keyword>
<feature type="transmembrane region" description="Helical" evidence="1">
    <location>
        <begin position="107"/>
        <end position="123"/>
    </location>
</feature>
<evidence type="ECO:0000259" key="2">
    <source>
        <dbReference type="Pfam" id="PF11141"/>
    </source>
</evidence>
<dbReference type="EMBL" id="FXTH01000013">
    <property type="protein sequence ID" value="SMO78422.1"/>
    <property type="molecule type" value="Genomic_DNA"/>
</dbReference>
<dbReference type="Proteomes" id="UP000317593">
    <property type="component" value="Unassembled WGS sequence"/>
</dbReference>
<protein>
    <recommendedName>
        <fullName evidence="2">DUF2914 domain-containing protein</fullName>
    </recommendedName>
</protein>
<sequence length="365" mass="42447">MVSRVKSFLLRHRKYAPVLFFIGGFIWDSLTLGRIDGWYSNTVLFTYLIGLTVCLFIFNLADDNYWDNTFIKPYEEYAPLAIQFFLGGLSSAYVIFFFQSVSLTKTMIFFLILVVLLLSNELLKHRISNKYLQFGAYFFVTFTFFTFFLPIVIGEMSTTIFIISGLLGLSSTIILVSYLYFKSPSTRAEITGWKISVLIITIYLFINGCYYFNLIPPVPMSLQSGIPAYDVRKMDHTFEVTYEKPRNFYRIWETHNQTFNYSPGDSVFVYTSIFAPTDLKKSVQHVWQWLDPESKSWKTSDVIRYEVIGGRRGGFRGYTYKTNIRPGHWRVNVTTIEGLVLGEIDFEVVHDTTFDKSQLITRSFN</sequence>
<accession>A0A521E3F1</accession>